<reference evidence="2" key="1">
    <citation type="journal article" date="2019" name="bioRxiv">
        <title>Genome diversification in globally distributed novel marine Proteobacteria is linked to environmental adaptation.</title>
        <authorList>
            <person name="Zhou Z."/>
            <person name="Tran P.Q."/>
            <person name="Kieft K."/>
            <person name="Anantharaman K."/>
        </authorList>
    </citation>
    <scope>NUCLEOTIDE SEQUENCE [LARGE SCALE GENOMIC DNA]</scope>
</reference>
<dbReference type="Proteomes" id="UP000585802">
    <property type="component" value="Unassembled WGS sequence"/>
</dbReference>
<evidence type="ECO:0000313" key="1">
    <source>
        <dbReference type="EMBL" id="HIF36923.1"/>
    </source>
</evidence>
<evidence type="ECO:0008006" key="3">
    <source>
        <dbReference type="Google" id="ProtNLM"/>
    </source>
</evidence>
<sequence>MAFTIDKFRSGALAAGGARANLFEVVISGIDATLMTAGAVKEFTFACKAANIPPMAVGVVEVPYFGRVVKVPGNKTFDNWSVTIINDEGFAIRSGFEKWVSSMGTHIGNVQSSASSALESGLYGAAEVTHFGKTGSGSILATYNFVNIFPVSVGEIALGWDANDAVEEFTVEFAYDYWTHKDVVTT</sequence>
<name>A0A7J4GQJ5_9ARCH</name>
<dbReference type="AlphaFoldDB" id="A0A7J4GQJ5"/>
<evidence type="ECO:0000313" key="2">
    <source>
        <dbReference type="Proteomes" id="UP000585802"/>
    </source>
</evidence>
<accession>A0A7J4GQJ5</accession>
<proteinExistence type="predicted"/>
<protein>
    <recommendedName>
        <fullName evidence="3">Phage tail protein</fullName>
    </recommendedName>
</protein>
<organism evidence="1 2">
    <name type="scientific">Marine Group III euryarchaeote</name>
    <dbReference type="NCBI Taxonomy" id="2173149"/>
    <lineage>
        <taxon>Archaea</taxon>
        <taxon>Methanobacteriati</taxon>
        <taxon>Thermoplasmatota</taxon>
        <taxon>Thermoplasmata</taxon>
        <taxon>Candidatus Thermoprofundales</taxon>
    </lineage>
</organism>
<dbReference type="EMBL" id="DUCX01000012">
    <property type="protein sequence ID" value="HIF36923.1"/>
    <property type="molecule type" value="Genomic_DNA"/>
</dbReference>
<comment type="caution">
    <text evidence="1">The sequence shown here is derived from an EMBL/GenBank/DDBJ whole genome shotgun (WGS) entry which is preliminary data.</text>
</comment>
<gene>
    <name evidence="1" type="ORF">EYQ70_00640</name>
</gene>